<organism evidence="7 8">
    <name type="scientific">Pseudonocardia endophytica</name>
    <dbReference type="NCBI Taxonomy" id="401976"/>
    <lineage>
        <taxon>Bacteria</taxon>
        <taxon>Bacillati</taxon>
        <taxon>Actinomycetota</taxon>
        <taxon>Actinomycetes</taxon>
        <taxon>Pseudonocardiales</taxon>
        <taxon>Pseudonocardiaceae</taxon>
        <taxon>Pseudonocardia</taxon>
    </lineage>
</organism>
<dbReference type="InterPro" id="IPR011610">
    <property type="entry name" value="SAM_mthyl_Trfase_ML2640-like"/>
</dbReference>
<reference evidence="7 8" key="1">
    <citation type="submission" date="2019-03" db="EMBL/GenBank/DDBJ databases">
        <title>Sequencing the genomes of 1000 actinobacteria strains.</title>
        <authorList>
            <person name="Klenk H.-P."/>
        </authorList>
    </citation>
    <scope>NUCLEOTIDE SEQUENCE [LARGE SCALE GENOMIC DNA]</scope>
    <source>
        <strain evidence="7 8">DSM 44969</strain>
    </source>
</reference>
<evidence type="ECO:0000313" key="7">
    <source>
        <dbReference type="EMBL" id="TCK26103.1"/>
    </source>
</evidence>
<evidence type="ECO:0000256" key="5">
    <source>
        <dbReference type="ARBA" id="ARBA00022691"/>
    </source>
</evidence>
<dbReference type="PANTHER" id="PTHR43619:SF2">
    <property type="entry name" value="S-ADENOSYL-L-METHIONINE-DEPENDENT METHYLTRANSFERASES SUPERFAMILY PROTEIN"/>
    <property type="match status" value="1"/>
</dbReference>
<evidence type="ECO:0000256" key="2">
    <source>
        <dbReference type="ARBA" id="ARBA00008138"/>
    </source>
</evidence>
<dbReference type="Pfam" id="PF04072">
    <property type="entry name" value="LCM"/>
    <property type="match status" value="1"/>
</dbReference>
<keyword evidence="4 7" id="KW-0808">Transferase</keyword>
<dbReference type="Proteomes" id="UP000295560">
    <property type="component" value="Unassembled WGS sequence"/>
</dbReference>
<comment type="similarity">
    <text evidence="2 6">Belongs to the UPF0677 family.</text>
</comment>
<keyword evidence="3 6" id="KW-0489">Methyltransferase</keyword>
<accession>A0A4R1HX79</accession>
<comment type="function">
    <text evidence="1 6">Exhibits S-adenosyl-L-methionine-dependent methyltransferase activity.</text>
</comment>
<dbReference type="GO" id="GO:0008168">
    <property type="term" value="F:methyltransferase activity"/>
    <property type="evidence" value="ECO:0007669"/>
    <property type="project" value="UniProtKB-UniRule"/>
</dbReference>
<dbReference type="GO" id="GO:0032259">
    <property type="term" value="P:methylation"/>
    <property type="evidence" value="ECO:0007669"/>
    <property type="project" value="UniProtKB-KW"/>
</dbReference>
<dbReference type="AlphaFoldDB" id="A0A4R1HX79"/>
<evidence type="ECO:0000256" key="1">
    <source>
        <dbReference type="ARBA" id="ARBA00003907"/>
    </source>
</evidence>
<dbReference type="EMBL" id="SMFZ01000001">
    <property type="protein sequence ID" value="TCK26103.1"/>
    <property type="molecule type" value="Genomic_DNA"/>
</dbReference>
<evidence type="ECO:0000256" key="3">
    <source>
        <dbReference type="ARBA" id="ARBA00022603"/>
    </source>
</evidence>
<dbReference type="PANTHER" id="PTHR43619">
    <property type="entry name" value="S-ADENOSYL-L-METHIONINE-DEPENDENT METHYLTRANSFERASE YKTD-RELATED"/>
    <property type="match status" value="1"/>
</dbReference>
<dbReference type="RefSeq" id="WP_132422836.1">
    <property type="nucleotide sequence ID" value="NZ_SMFZ01000001.1"/>
</dbReference>
<evidence type="ECO:0000256" key="6">
    <source>
        <dbReference type="RuleBase" id="RU362030"/>
    </source>
</evidence>
<evidence type="ECO:0000256" key="4">
    <source>
        <dbReference type="ARBA" id="ARBA00022679"/>
    </source>
</evidence>
<dbReference type="InterPro" id="IPR007213">
    <property type="entry name" value="Ppm1/Ppm2/Tcmp"/>
</dbReference>
<dbReference type="OrthoDB" id="9806164at2"/>
<dbReference type="EC" id="2.1.1.-" evidence="6"/>
<keyword evidence="5 6" id="KW-0949">S-adenosyl-L-methionine</keyword>
<name>A0A4R1HX79_PSEEN</name>
<dbReference type="Gene3D" id="3.40.50.150">
    <property type="entry name" value="Vaccinia Virus protein VP39"/>
    <property type="match status" value="1"/>
</dbReference>
<sequence>MSTDLDPVATTSRITAAIRAAESARPDRLFDDPLAGTLAGDVGRAIAARIDSGDVIPVRTRFDDDGLRTAVDAGVRQVVLVAAGMDTRAWRLPLPDGCTVFEVDRPALLDLKAELLAGTAPAAHRVPVPADLTADWTASLDAAGHDPSRPTCWIVEGLLQYLPEPAVRTLLDAVSGRSAAGSRLLTDLVSARLLASEQMRPILDSMAAAGSPWIFGSDDPDALLAPYGWRGGVRLIDDVMAELGRGPSSADPSDAPGYLVHAIL</sequence>
<comment type="caution">
    <text evidence="7">The sequence shown here is derived from an EMBL/GenBank/DDBJ whole genome shotgun (WGS) entry which is preliminary data.</text>
</comment>
<dbReference type="SUPFAM" id="SSF53335">
    <property type="entry name" value="S-adenosyl-L-methionine-dependent methyltransferases"/>
    <property type="match status" value="1"/>
</dbReference>
<keyword evidence="8" id="KW-1185">Reference proteome</keyword>
<evidence type="ECO:0000313" key="8">
    <source>
        <dbReference type="Proteomes" id="UP000295560"/>
    </source>
</evidence>
<protein>
    <recommendedName>
        <fullName evidence="6">S-adenosyl-L-methionine-dependent methyltransferase</fullName>
        <ecNumber evidence="6">2.1.1.-</ecNumber>
    </recommendedName>
</protein>
<proteinExistence type="inferred from homology"/>
<dbReference type="InterPro" id="IPR029063">
    <property type="entry name" value="SAM-dependent_MTases_sf"/>
</dbReference>
<gene>
    <name evidence="7" type="ORF">EV378_1932</name>
</gene>
<dbReference type="NCBIfam" id="TIGR00027">
    <property type="entry name" value="mthyl_TIGR00027"/>
    <property type="match status" value="1"/>
</dbReference>